<evidence type="ECO:0000313" key="4">
    <source>
        <dbReference type="Proteomes" id="UP001152523"/>
    </source>
</evidence>
<dbReference type="SUPFAM" id="SSF50630">
    <property type="entry name" value="Acid proteases"/>
    <property type="match status" value="1"/>
</dbReference>
<dbReference type="Gene3D" id="2.40.70.10">
    <property type="entry name" value="Acid Proteases"/>
    <property type="match status" value="1"/>
</dbReference>
<dbReference type="Gene3D" id="3.10.10.10">
    <property type="entry name" value="HIV Type 1 Reverse Transcriptase, subunit A, domain 1"/>
    <property type="match status" value="1"/>
</dbReference>
<dbReference type="CDD" id="cd00303">
    <property type="entry name" value="retropepsin_like"/>
    <property type="match status" value="1"/>
</dbReference>
<evidence type="ECO:0000313" key="3">
    <source>
        <dbReference type="EMBL" id="CAH9112121.1"/>
    </source>
</evidence>
<reference evidence="3" key="1">
    <citation type="submission" date="2022-07" db="EMBL/GenBank/DDBJ databases">
        <authorList>
            <person name="Macas J."/>
            <person name="Novak P."/>
            <person name="Neumann P."/>
        </authorList>
    </citation>
    <scope>NUCLEOTIDE SEQUENCE</scope>
</reference>
<feature type="domain" description="Retrotransposon gag" evidence="2">
    <location>
        <begin position="144"/>
        <end position="233"/>
    </location>
</feature>
<name>A0AAV0DXH0_9ASTE</name>
<dbReference type="AlphaFoldDB" id="A0AAV0DXH0"/>
<dbReference type="Proteomes" id="UP001152523">
    <property type="component" value="Unassembled WGS sequence"/>
</dbReference>
<protein>
    <recommendedName>
        <fullName evidence="2">Retrotransposon gag domain-containing protein</fullName>
    </recommendedName>
</protein>
<feature type="region of interest" description="Disordered" evidence="1">
    <location>
        <begin position="1"/>
        <end position="24"/>
    </location>
</feature>
<dbReference type="InterPro" id="IPR005162">
    <property type="entry name" value="Retrotrans_gag_dom"/>
</dbReference>
<feature type="region of interest" description="Disordered" evidence="1">
    <location>
        <begin position="46"/>
        <end position="110"/>
    </location>
</feature>
<dbReference type="InterPro" id="IPR032567">
    <property type="entry name" value="RTL1-rel"/>
</dbReference>
<keyword evidence="4" id="KW-1185">Reference proteome</keyword>
<dbReference type="InterPro" id="IPR043502">
    <property type="entry name" value="DNA/RNA_pol_sf"/>
</dbReference>
<feature type="region of interest" description="Disordered" evidence="1">
    <location>
        <begin position="365"/>
        <end position="390"/>
    </location>
</feature>
<dbReference type="Pfam" id="PF08284">
    <property type="entry name" value="RVP_2"/>
    <property type="match status" value="1"/>
</dbReference>
<dbReference type="SUPFAM" id="SSF56672">
    <property type="entry name" value="DNA/RNA polymerases"/>
    <property type="match status" value="1"/>
</dbReference>
<sequence length="698" mass="80796">MVGTRKKMEGRMTEIERNMDRNQQETNAKFEELIARMQAGFAEIKEQKLDRSRSRSHQSTTSHHTAQRHRHTKTSDTSEGSDHNSDHSVSQTHRDQHRYHKRQQPAGRKIDLPVFNGKDVFGWLVRMNRYFRLNQIQEDEKIDVAVVAMEDQALNWFQWWEGHAPRQNWKTFTKAMTKRFQPDMVQDPLGPLFSLKQKGTTLEYRDQFETAMALQGHLTEEVLRSIFLKGLRRDIRAELKLYSAKSLAKVMNLATLIENKNVETMIVRNKDEGRKKTQYKSQNWGDVKNWKVNQVNAYSTIKGMEDSKVNKEVKDQHISKNGSRLSQEELLDRSKRGLCFKCGDNWGKGHVCKMKNYKMMLVKNSEGEEESDMEDESSEGGQSESSNQKDSKIMQLCILSKEGIPSMQTFKVKGRAEWQGREMLVNVLIDSGATHNFLSQELVDKWAIPYHPIHGYKVQIGNGECIPNMGRCDELRLKIQGIPIQQTYYLLGLGGTDIVLGMEWLTELGDMEVNFRNQIIKWQQEGRNCIIKGDTVSNNMEVSMKTMMNIVQQTGEGYLMVMEENMSNMEHQRDMEETWRKVIAEFPEVFTSVLPFPPARACDHAIRIKEGAQIPNLRPYRYSFDQKNEIEKIIEEMLKSGIIKHSNSPYSSPILLAKKKDGGWRFCGDYRALNKVTIPDKFPIPVIEELLDELGEAR</sequence>
<evidence type="ECO:0000256" key="1">
    <source>
        <dbReference type="SAM" id="MobiDB-lite"/>
    </source>
</evidence>
<evidence type="ECO:0000259" key="2">
    <source>
        <dbReference type="Pfam" id="PF03732"/>
    </source>
</evidence>
<comment type="caution">
    <text evidence="3">The sequence shown here is derived from an EMBL/GenBank/DDBJ whole genome shotgun (WGS) entry which is preliminary data.</text>
</comment>
<proteinExistence type="predicted"/>
<dbReference type="EMBL" id="CAMAPF010000193">
    <property type="protein sequence ID" value="CAH9112121.1"/>
    <property type="molecule type" value="Genomic_DNA"/>
</dbReference>
<dbReference type="PANTHER" id="PTHR15503:SF22">
    <property type="entry name" value="TRANSPOSON TY3-I GAG POLYPROTEIN"/>
    <property type="match status" value="1"/>
</dbReference>
<organism evidence="3 4">
    <name type="scientific">Cuscuta epithymum</name>
    <dbReference type="NCBI Taxonomy" id="186058"/>
    <lineage>
        <taxon>Eukaryota</taxon>
        <taxon>Viridiplantae</taxon>
        <taxon>Streptophyta</taxon>
        <taxon>Embryophyta</taxon>
        <taxon>Tracheophyta</taxon>
        <taxon>Spermatophyta</taxon>
        <taxon>Magnoliopsida</taxon>
        <taxon>eudicotyledons</taxon>
        <taxon>Gunneridae</taxon>
        <taxon>Pentapetalae</taxon>
        <taxon>asterids</taxon>
        <taxon>lamiids</taxon>
        <taxon>Solanales</taxon>
        <taxon>Convolvulaceae</taxon>
        <taxon>Cuscuteae</taxon>
        <taxon>Cuscuta</taxon>
        <taxon>Cuscuta subgen. Cuscuta</taxon>
    </lineage>
</organism>
<accession>A0AAV0DXH0</accession>
<gene>
    <name evidence="3" type="ORF">CEPIT_LOCUS19773</name>
</gene>
<dbReference type="Pfam" id="PF03732">
    <property type="entry name" value="Retrotrans_gag"/>
    <property type="match status" value="1"/>
</dbReference>
<dbReference type="PANTHER" id="PTHR15503">
    <property type="entry name" value="LDOC1 RELATED"/>
    <property type="match status" value="1"/>
</dbReference>
<feature type="compositionally biased region" description="Basic and acidic residues" evidence="1">
    <location>
        <begin position="73"/>
        <end position="86"/>
    </location>
</feature>
<dbReference type="InterPro" id="IPR021109">
    <property type="entry name" value="Peptidase_aspartic_dom_sf"/>
</dbReference>
<feature type="compositionally biased region" description="Acidic residues" evidence="1">
    <location>
        <begin position="367"/>
        <end position="378"/>
    </location>
</feature>
<feature type="non-terminal residue" evidence="3">
    <location>
        <position position="698"/>
    </location>
</feature>